<accession>A0A951UF88</accession>
<protein>
    <submittedName>
        <fullName evidence="2">Tetratricopeptide repeat protein</fullName>
    </submittedName>
</protein>
<dbReference type="AlphaFoldDB" id="A0A951UF88"/>
<dbReference type="EMBL" id="JAHHHN010000004">
    <property type="protein sequence ID" value="MBW4561184.1"/>
    <property type="molecule type" value="Genomic_DNA"/>
</dbReference>
<evidence type="ECO:0000256" key="1">
    <source>
        <dbReference type="SAM" id="Phobius"/>
    </source>
</evidence>
<reference evidence="2" key="1">
    <citation type="submission" date="2021-05" db="EMBL/GenBank/DDBJ databases">
        <authorList>
            <person name="Pietrasiak N."/>
            <person name="Ward R."/>
            <person name="Stajich J.E."/>
            <person name="Kurbessoian T."/>
        </authorList>
    </citation>
    <scope>NUCLEOTIDE SEQUENCE</scope>
    <source>
        <strain evidence="2">JT2-VF2</strain>
    </source>
</reference>
<proteinExistence type="predicted"/>
<name>A0A951UF88_9NOST</name>
<keyword evidence="1" id="KW-1133">Transmembrane helix</keyword>
<dbReference type="Proteomes" id="UP000715781">
    <property type="component" value="Unassembled WGS sequence"/>
</dbReference>
<gene>
    <name evidence="2" type="ORF">KME32_08480</name>
</gene>
<evidence type="ECO:0000313" key="3">
    <source>
        <dbReference type="Proteomes" id="UP000715781"/>
    </source>
</evidence>
<dbReference type="SUPFAM" id="SSF48452">
    <property type="entry name" value="TPR-like"/>
    <property type="match status" value="1"/>
</dbReference>
<comment type="caution">
    <text evidence="2">The sequence shown here is derived from an EMBL/GenBank/DDBJ whole genome shotgun (WGS) entry which is preliminary data.</text>
</comment>
<keyword evidence="1" id="KW-0472">Membrane</keyword>
<organism evidence="2 3">
    <name type="scientific">Mojavia pulchra JT2-VF2</name>
    <dbReference type="NCBI Taxonomy" id="287848"/>
    <lineage>
        <taxon>Bacteria</taxon>
        <taxon>Bacillati</taxon>
        <taxon>Cyanobacteriota</taxon>
        <taxon>Cyanophyceae</taxon>
        <taxon>Nostocales</taxon>
        <taxon>Nostocaceae</taxon>
    </lineage>
</organism>
<feature type="transmembrane region" description="Helical" evidence="1">
    <location>
        <begin position="21"/>
        <end position="42"/>
    </location>
</feature>
<reference evidence="2" key="2">
    <citation type="journal article" date="2022" name="Microbiol. Resour. Announc.">
        <title>Metagenome Sequencing to Explore Phylogenomics of Terrestrial Cyanobacteria.</title>
        <authorList>
            <person name="Ward R.D."/>
            <person name="Stajich J.E."/>
            <person name="Johansen J.R."/>
            <person name="Huntemann M."/>
            <person name="Clum A."/>
            <person name="Foster B."/>
            <person name="Foster B."/>
            <person name="Roux S."/>
            <person name="Palaniappan K."/>
            <person name="Varghese N."/>
            <person name="Mukherjee S."/>
            <person name="Reddy T.B.K."/>
            <person name="Daum C."/>
            <person name="Copeland A."/>
            <person name="Chen I.A."/>
            <person name="Ivanova N.N."/>
            <person name="Kyrpides N.C."/>
            <person name="Shapiro N."/>
            <person name="Eloe-Fadrosh E.A."/>
            <person name="Pietrasiak N."/>
        </authorList>
    </citation>
    <scope>NUCLEOTIDE SEQUENCE</scope>
    <source>
        <strain evidence="2">JT2-VF2</strain>
    </source>
</reference>
<keyword evidence="1" id="KW-0812">Transmembrane</keyword>
<evidence type="ECO:0000313" key="2">
    <source>
        <dbReference type="EMBL" id="MBW4561184.1"/>
    </source>
</evidence>
<sequence>MGSSEDYLIARSKQIKRRQKILTLVSIVSFFGSTAFAAIPAIQKAIQPQSPTVVASPDNSLETQAKGFELVLQREPENPVALEGLANIRIQLKDTQGAIQPLEKLVKLRPERQEYKVMLEQLKKEQGKSDR</sequence>
<dbReference type="Gene3D" id="1.25.40.10">
    <property type="entry name" value="Tetratricopeptide repeat domain"/>
    <property type="match status" value="1"/>
</dbReference>
<dbReference type="InterPro" id="IPR011990">
    <property type="entry name" value="TPR-like_helical_dom_sf"/>
</dbReference>